<dbReference type="InterPro" id="IPR001063">
    <property type="entry name" value="Ribosomal_uL22"/>
</dbReference>
<evidence type="ECO:0008006" key="7">
    <source>
        <dbReference type="Google" id="ProtNLM"/>
    </source>
</evidence>
<dbReference type="SUPFAM" id="SSF54843">
    <property type="entry name" value="Ribosomal protein L22"/>
    <property type="match status" value="1"/>
</dbReference>
<dbReference type="AlphaFoldDB" id="A0A8J4PT37"/>
<protein>
    <recommendedName>
        <fullName evidence="7">Ribosomal protein L22</fullName>
    </recommendedName>
</protein>
<comment type="similarity">
    <text evidence="1 4">Belongs to the universal ribosomal protein uL22 family.</text>
</comment>
<keyword evidence="2 4" id="KW-0689">Ribosomal protein</keyword>
<dbReference type="GO" id="GO:0003735">
    <property type="term" value="F:structural constituent of ribosome"/>
    <property type="evidence" value="ECO:0007669"/>
    <property type="project" value="InterPro"/>
</dbReference>
<sequence length="238" mass="26548">MMNQLTKSLRVILNVSSKSANTLSTPSYIYRSAVALNSNTSSSLSSITGHKQLYNYYSTAKPVTGTTSSTSNIFSQSFSAEQPAAAEQQQSGSTKPKTVILSLKNIQYSQWKLQALFKALRGLSYQEAIAQLTFCKKGPAKQIRGLVTQARYVAEYQRDMNPDRLVLNQIWLGRSFFTPSVMVAGRGHMTVLRKPFCHVTVELIEAPVVEGEKKLGKFGKTHKTHAKYNGTFQYNKKY</sequence>
<dbReference type="Pfam" id="PF00237">
    <property type="entry name" value="Ribosomal_L22"/>
    <property type="match status" value="1"/>
</dbReference>
<dbReference type="OrthoDB" id="416470at2759"/>
<dbReference type="PANTHER" id="PTHR13501:SF10">
    <property type="entry name" value="LARGE RIBOSOMAL SUBUNIT PROTEIN UL22M"/>
    <property type="match status" value="1"/>
</dbReference>
<evidence type="ECO:0000313" key="5">
    <source>
        <dbReference type="EMBL" id="KAF2072987.1"/>
    </source>
</evidence>
<evidence type="ECO:0000313" key="6">
    <source>
        <dbReference type="Proteomes" id="UP000695562"/>
    </source>
</evidence>
<accession>A0A8J4PT37</accession>
<evidence type="ECO:0000256" key="2">
    <source>
        <dbReference type="ARBA" id="ARBA00022980"/>
    </source>
</evidence>
<keyword evidence="3 4" id="KW-0687">Ribonucleoprotein</keyword>
<dbReference type="GO" id="GO:0006412">
    <property type="term" value="P:translation"/>
    <property type="evidence" value="ECO:0007669"/>
    <property type="project" value="InterPro"/>
</dbReference>
<evidence type="ECO:0000256" key="4">
    <source>
        <dbReference type="RuleBase" id="RU004005"/>
    </source>
</evidence>
<dbReference type="Gene3D" id="3.90.470.10">
    <property type="entry name" value="Ribosomal protein L22/L17"/>
    <property type="match status" value="1"/>
</dbReference>
<dbReference type="PANTHER" id="PTHR13501">
    <property type="entry name" value="CHLOROPLAST 50S RIBOSOMAL PROTEIN L22-RELATED"/>
    <property type="match status" value="1"/>
</dbReference>
<keyword evidence="6" id="KW-1185">Reference proteome</keyword>
<evidence type="ECO:0000256" key="3">
    <source>
        <dbReference type="ARBA" id="ARBA00023274"/>
    </source>
</evidence>
<name>A0A8J4PT37_9MYCE</name>
<proteinExistence type="inferred from homology"/>
<dbReference type="Proteomes" id="UP000695562">
    <property type="component" value="Unassembled WGS sequence"/>
</dbReference>
<dbReference type="InterPro" id="IPR036394">
    <property type="entry name" value="Ribosomal_uL22_sf"/>
</dbReference>
<dbReference type="InterPro" id="IPR047867">
    <property type="entry name" value="Ribosomal_uL22_bac/org-type"/>
</dbReference>
<dbReference type="EMBL" id="AJWJ01000234">
    <property type="protein sequence ID" value="KAF2072987.1"/>
    <property type="molecule type" value="Genomic_DNA"/>
</dbReference>
<reference evidence="5" key="1">
    <citation type="submission" date="2020-01" db="EMBL/GenBank/DDBJ databases">
        <title>Development of genomics and gene disruption for Polysphondylium violaceum indicates a role for the polyketide synthase stlB in stalk morphogenesis.</title>
        <authorList>
            <person name="Narita B."/>
            <person name="Kawabe Y."/>
            <person name="Kin K."/>
            <person name="Saito T."/>
            <person name="Gibbs R."/>
            <person name="Kuspa A."/>
            <person name="Muzny D."/>
            <person name="Queller D."/>
            <person name="Richards S."/>
            <person name="Strassman J."/>
            <person name="Sucgang R."/>
            <person name="Worley K."/>
            <person name="Schaap P."/>
        </authorList>
    </citation>
    <scope>NUCLEOTIDE SEQUENCE</scope>
    <source>
        <strain evidence="5">QSvi11</strain>
    </source>
</reference>
<evidence type="ECO:0000256" key="1">
    <source>
        <dbReference type="ARBA" id="ARBA00009451"/>
    </source>
</evidence>
<gene>
    <name evidence="5" type="ORF">CYY_005699</name>
</gene>
<comment type="caution">
    <text evidence="5">The sequence shown here is derived from an EMBL/GenBank/DDBJ whole genome shotgun (WGS) entry which is preliminary data.</text>
</comment>
<organism evidence="5 6">
    <name type="scientific">Polysphondylium violaceum</name>
    <dbReference type="NCBI Taxonomy" id="133409"/>
    <lineage>
        <taxon>Eukaryota</taxon>
        <taxon>Amoebozoa</taxon>
        <taxon>Evosea</taxon>
        <taxon>Eumycetozoa</taxon>
        <taxon>Dictyostelia</taxon>
        <taxon>Dictyosteliales</taxon>
        <taxon>Dictyosteliaceae</taxon>
        <taxon>Polysphondylium</taxon>
    </lineage>
</organism>
<dbReference type="GO" id="GO:0015934">
    <property type="term" value="C:large ribosomal subunit"/>
    <property type="evidence" value="ECO:0007669"/>
    <property type="project" value="InterPro"/>
</dbReference>